<keyword evidence="2" id="KW-1185">Reference proteome</keyword>
<evidence type="ECO:0000313" key="2">
    <source>
        <dbReference type="Proteomes" id="UP001430953"/>
    </source>
</evidence>
<name>A0AAW2G1Q2_9HYME</name>
<gene>
    <name evidence="1" type="ORF">PUN28_008673</name>
</gene>
<dbReference type="EMBL" id="JADYXP020000007">
    <property type="protein sequence ID" value="KAL0121159.1"/>
    <property type="molecule type" value="Genomic_DNA"/>
</dbReference>
<organism evidence="1 2">
    <name type="scientific">Cardiocondyla obscurior</name>
    <dbReference type="NCBI Taxonomy" id="286306"/>
    <lineage>
        <taxon>Eukaryota</taxon>
        <taxon>Metazoa</taxon>
        <taxon>Ecdysozoa</taxon>
        <taxon>Arthropoda</taxon>
        <taxon>Hexapoda</taxon>
        <taxon>Insecta</taxon>
        <taxon>Pterygota</taxon>
        <taxon>Neoptera</taxon>
        <taxon>Endopterygota</taxon>
        <taxon>Hymenoptera</taxon>
        <taxon>Apocrita</taxon>
        <taxon>Aculeata</taxon>
        <taxon>Formicoidea</taxon>
        <taxon>Formicidae</taxon>
        <taxon>Myrmicinae</taxon>
        <taxon>Cardiocondyla</taxon>
    </lineage>
</organism>
<accession>A0AAW2G1Q2</accession>
<evidence type="ECO:0000313" key="1">
    <source>
        <dbReference type="EMBL" id="KAL0121159.1"/>
    </source>
</evidence>
<dbReference type="Proteomes" id="UP001430953">
    <property type="component" value="Unassembled WGS sequence"/>
</dbReference>
<reference evidence="1 2" key="1">
    <citation type="submission" date="2023-03" db="EMBL/GenBank/DDBJ databases">
        <title>High recombination rates correlate with genetic variation in Cardiocondyla obscurior ants.</title>
        <authorList>
            <person name="Errbii M."/>
        </authorList>
    </citation>
    <scope>NUCLEOTIDE SEQUENCE [LARGE SCALE GENOMIC DNA]</scope>
    <source>
        <strain evidence="1">Alpha-2009</strain>
        <tissue evidence="1">Whole body</tissue>
    </source>
</reference>
<comment type="caution">
    <text evidence="1">The sequence shown here is derived from an EMBL/GenBank/DDBJ whole genome shotgun (WGS) entry which is preliminary data.</text>
</comment>
<proteinExistence type="predicted"/>
<protein>
    <submittedName>
        <fullName evidence="1">Uncharacterized protein</fullName>
    </submittedName>
</protein>
<sequence length="87" mass="9837">MRGSIFLDITDDGDENNVVGLRLSSFARQLVASACTRYLPSISRRLFISRAISYFLSRTLYISIRGGSLKPDNRAEISEAFLSQRYI</sequence>
<dbReference type="AlphaFoldDB" id="A0AAW2G1Q2"/>